<dbReference type="Pfam" id="PF13516">
    <property type="entry name" value="LRR_6"/>
    <property type="match status" value="2"/>
</dbReference>
<evidence type="ECO:0000256" key="7">
    <source>
        <dbReference type="ARBA" id="ARBA00022723"/>
    </source>
</evidence>
<keyword evidence="11" id="KW-0862">Zinc</keyword>
<comment type="subcellular location">
    <subcellularLocation>
        <location evidence="1">Cell membrane</location>
        <location evidence="1">Sarcolemma</location>
        <topology evidence="1">Peripheral membrane protein</topology>
        <orientation evidence="1">Cytoplasmic side</orientation>
    </subcellularLocation>
    <subcellularLocation>
        <location evidence="2">Cytoplasm</location>
    </subcellularLocation>
</comment>
<evidence type="ECO:0000256" key="1">
    <source>
        <dbReference type="ARBA" id="ARBA00004278"/>
    </source>
</evidence>
<organism evidence="17 18">
    <name type="scientific">Coregonus suidteri</name>
    <dbReference type="NCBI Taxonomy" id="861788"/>
    <lineage>
        <taxon>Eukaryota</taxon>
        <taxon>Metazoa</taxon>
        <taxon>Chordata</taxon>
        <taxon>Craniata</taxon>
        <taxon>Vertebrata</taxon>
        <taxon>Euteleostomi</taxon>
        <taxon>Actinopterygii</taxon>
        <taxon>Neopterygii</taxon>
        <taxon>Teleostei</taxon>
        <taxon>Protacanthopterygii</taxon>
        <taxon>Salmoniformes</taxon>
        <taxon>Salmonidae</taxon>
        <taxon>Coregoninae</taxon>
        <taxon>Coregonus</taxon>
    </lineage>
</organism>
<comment type="caution">
    <text evidence="17">The sequence shown here is derived from an EMBL/GenBank/DDBJ whole genome shotgun (WGS) entry which is preliminary data.</text>
</comment>
<dbReference type="PANTHER" id="PTHR15135">
    <property type="entry name" value="STAC"/>
    <property type="match status" value="1"/>
</dbReference>
<evidence type="ECO:0000256" key="13">
    <source>
        <dbReference type="PROSITE-ProRule" id="PRU00192"/>
    </source>
</evidence>
<evidence type="ECO:0000259" key="15">
    <source>
        <dbReference type="PROSITE" id="PS50002"/>
    </source>
</evidence>
<evidence type="ECO:0000256" key="14">
    <source>
        <dbReference type="SAM" id="MobiDB-lite"/>
    </source>
</evidence>
<feature type="domain" description="Phorbol-ester/DAG-type" evidence="16">
    <location>
        <begin position="133"/>
        <end position="200"/>
    </location>
</feature>
<evidence type="ECO:0000259" key="16">
    <source>
        <dbReference type="PROSITE" id="PS50081"/>
    </source>
</evidence>
<feature type="region of interest" description="Disordered" evidence="14">
    <location>
        <begin position="66"/>
        <end position="127"/>
    </location>
</feature>
<dbReference type="GO" id="GO:0003009">
    <property type="term" value="P:skeletal muscle contraction"/>
    <property type="evidence" value="ECO:0007669"/>
    <property type="project" value="TreeGrafter"/>
</dbReference>
<gene>
    <name evidence="17" type="ORF">J4Q44_G00172370</name>
</gene>
<sequence length="1457" mass="159832">MAKTKELSKDVRDKIVDLHKAGMGYKTIAKQLGEKLQRLKRSLSFKTLMRSKSVENFFQRSYSDARLPPDFITDPPPPPPRPLGSPLASERSPSLSPSLSPNPSLCSHSPSLSPSPSLSSKAPPPARPLTQVTHCFQEHVFRKPTHCQLCKHLIVVVPRGHMGEGMLSPVPGNSKQGLRCKTCKMGAHLWCTSELSQQPCNGKSGVGAFKRNFSSPMLANEQLAVVKEVQPTQGAAWGRGVDPIYAALRYGTSLAQMSRSSFGSMSESPTHSQGEGGEGGEEGEQRQYSMEEEMPQETGDLPQCENEKAEPEDGGSEQLQEPVEETSVKVPKRIEVHSIHTYVALYKFLPQEHNDLGLEPGDRVLVTDDSNEEWWKGKSGDKVGFFPANFVQRVRPGERVWRVTQPVPASRGMGHMPVKEDQICVGKSEDSEGFLKLSSGKKRGLHHVTSPHTPLMPEEDQQVRGHTIAPPTPPSTITVRLELHEMGYHGRAASHKPKITMRERYLLECINLLLSGCGDTLSLCPGLTVVEYIEGRVVENISKRCGGFLRKLSLRGCLGVGDSALRTFSQNCRNIELLSLNGCTKITDSTCNSLSKFCPKLKHLDLASCTSITNLSLKALSEGCPLLEQLNISWCDQVTKDGIQALVRCCPGLKGLFLKGCTQLEDEALKHIGAHCPELVTLNLQTCSQITDEGLITICRGCHHLQSLCVSGCANITDAILHALGLNCPRLRILEVARCSQLTDVGFTTLARNCHELEKMDLEECVQITDGTLIQLSIHCPRLQVLSLSHCELITDDGIRHLGSGPCAHDRLEVIELDNCPLITDASLEHLKSCHSLDRIELYDCQQITRAGIKRLRTHLPNIKVHAYFAPVTPPPSVGGSRQRFCRCFRLFWNPDHIQPTVSFHPVKRMMMTENSEMETETQLQRSPSNMSITPVSKASLGECLAGLDGVSVDLLLLCEVLGLRLRAISFRVRAKVDTAALYSDCVLGSSVWTVTGECNGRVMSCEGDGGCLGEGVEERSRAATVFGAQHSFDLPAPVLTMSQRQAGVTTSSIGPVKLQRLKRSLSFKTLMRSKSVENFFQRSYSDARLPPDFITDPPPPSPPPGSPLASERSPSLSPSLSPNPSLCSHSPSLSPSPSLSSKAPPPARPLTQVTHCFQEHVFRKPTHCQLCKHLIVGNSKQGLRCKTCKMGAHLWCTSELSQQPCNGKSGVGAFKRNFSSPMLVNEQLAVVKEVQPTQGAGRGRGVDPIYAALRYGTSLAQMSRSSFGSMSESPTHSQGEGGEEGGQRQYSMEEEMPQETGDLPQCENEKTEPEDGGSEQLQEPVEETSVKVPKRIEVHSIHTYVALYKFLPQEHNDLGLEPGDRVLVTDDSNEEWWKGKSGDKVGFFPANFVQRVRPGERVWRVTQPVSASRGMGHMPVKEDQICVGKSEDSEGFLKLSSGKKRGLVPAESIEEI</sequence>
<feature type="compositionally biased region" description="Low complexity" evidence="14">
    <location>
        <begin position="259"/>
        <end position="268"/>
    </location>
</feature>
<dbReference type="SUPFAM" id="SSF52047">
    <property type="entry name" value="RNI-like"/>
    <property type="match status" value="1"/>
</dbReference>
<feature type="region of interest" description="Disordered" evidence="14">
    <location>
        <begin position="1090"/>
        <end position="1149"/>
    </location>
</feature>
<dbReference type="PROSITE" id="PS00479">
    <property type="entry name" value="ZF_DAG_PE_1"/>
    <property type="match status" value="1"/>
</dbReference>
<keyword evidence="6" id="KW-0433">Leucine-rich repeat</keyword>
<dbReference type="SMART" id="SM00367">
    <property type="entry name" value="LRR_CC"/>
    <property type="match status" value="11"/>
</dbReference>
<dbReference type="Gene3D" id="3.80.10.10">
    <property type="entry name" value="Ribonuclease Inhibitor"/>
    <property type="match status" value="2"/>
</dbReference>
<feature type="region of interest" description="Disordered" evidence="14">
    <location>
        <begin position="1264"/>
        <end position="1331"/>
    </location>
</feature>
<keyword evidence="3 13" id="KW-0728">SH3 domain</keyword>
<dbReference type="Pfam" id="PF25787">
    <property type="entry name" value="HTH_SB"/>
    <property type="match status" value="1"/>
</dbReference>
<dbReference type="InterPro" id="IPR006553">
    <property type="entry name" value="Leu-rich_rpt_Cys-con_subtyp"/>
</dbReference>
<dbReference type="PROSITE" id="PS50002">
    <property type="entry name" value="SH3"/>
    <property type="match status" value="2"/>
</dbReference>
<feature type="compositionally biased region" description="Low complexity" evidence="14">
    <location>
        <begin position="1264"/>
        <end position="1274"/>
    </location>
</feature>
<feature type="domain" description="SH3" evidence="15">
    <location>
        <begin position="337"/>
        <end position="396"/>
    </location>
</feature>
<feature type="compositionally biased region" description="Low complexity" evidence="14">
    <location>
        <begin position="1108"/>
        <end position="1143"/>
    </location>
</feature>
<dbReference type="EMBL" id="JAGTTL010000015">
    <property type="protein sequence ID" value="KAK6311573.1"/>
    <property type="molecule type" value="Genomic_DNA"/>
</dbReference>
<reference evidence="17 18" key="1">
    <citation type="submission" date="2021-04" db="EMBL/GenBank/DDBJ databases">
        <authorList>
            <person name="De Guttry C."/>
            <person name="Zahm M."/>
            <person name="Klopp C."/>
            <person name="Cabau C."/>
            <person name="Louis A."/>
            <person name="Berthelot C."/>
            <person name="Parey E."/>
            <person name="Roest Crollius H."/>
            <person name="Montfort J."/>
            <person name="Robinson-Rechavi M."/>
            <person name="Bucao C."/>
            <person name="Bouchez O."/>
            <person name="Gislard M."/>
            <person name="Lluch J."/>
            <person name="Milhes M."/>
            <person name="Lampietro C."/>
            <person name="Lopez Roques C."/>
            <person name="Donnadieu C."/>
            <person name="Braasch I."/>
            <person name="Desvignes T."/>
            <person name="Postlethwait J."/>
            <person name="Bobe J."/>
            <person name="Wedekind C."/>
            <person name="Guiguen Y."/>
        </authorList>
    </citation>
    <scope>NUCLEOTIDE SEQUENCE [LARGE SCALE GENOMIC DNA]</scope>
    <source>
        <strain evidence="17">Cs_M1</strain>
        <tissue evidence="17">Blood</tissue>
    </source>
</reference>
<keyword evidence="5" id="KW-0963">Cytoplasm</keyword>
<evidence type="ECO:0008006" key="19">
    <source>
        <dbReference type="Google" id="ProtNLM"/>
    </source>
</evidence>
<evidence type="ECO:0000256" key="6">
    <source>
        <dbReference type="ARBA" id="ARBA00022614"/>
    </source>
</evidence>
<evidence type="ECO:0000256" key="10">
    <source>
        <dbReference type="ARBA" id="ARBA00022786"/>
    </source>
</evidence>
<evidence type="ECO:0000256" key="3">
    <source>
        <dbReference type="ARBA" id="ARBA00022443"/>
    </source>
</evidence>
<evidence type="ECO:0000256" key="2">
    <source>
        <dbReference type="ARBA" id="ARBA00004496"/>
    </source>
</evidence>
<dbReference type="FunFam" id="3.30.60.20:FF:000022">
    <property type="entry name" value="SH3 and cysteine-rich domain-containing protein 3 isoform 2"/>
    <property type="match status" value="2"/>
</dbReference>
<evidence type="ECO:0000313" key="18">
    <source>
        <dbReference type="Proteomes" id="UP001356427"/>
    </source>
</evidence>
<feature type="compositionally biased region" description="Pro residues" evidence="14">
    <location>
        <begin position="74"/>
        <end position="83"/>
    </location>
</feature>
<dbReference type="InterPro" id="IPR001611">
    <property type="entry name" value="Leu-rich_rpt"/>
</dbReference>
<dbReference type="Pfam" id="PF00018">
    <property type="entry name" value="SH3_1"/>
    <property type="match status" value="2"/>
</dbReference>
<keyword evidence="7" id="KW-0479">Metal-binding</keyword>
<dbReference type="PRINTS" id="PR00499">
    <property type="entry name" value="P67PHOX"/>
</dbReference>
<dbReference type="InterPro" id="IPR002219">
    <property type="entry name" value="PKC_DAG/PE"/>
</dbReference>
<evidence type="ECO:0000256" key="9">
    <source>
        <dbReference type="ARBA" id="ARBA00022771"/>
    </source>
</evidence>
<dbReference type="Gene3D" id="3.30.60.20">
    <property type="match status" value="2"/>
</dbReference>
<dbReference type="InterPro" id="IPR057667">
    <property type="entry name" value="HTH_SB"/>
</dbReference>
<keyword evidence="9" id="KW-0863">Zinc-finger</keyword>
<dbReference type="PANTHER" id="PTHR15135:SF5">
    <property type="entry name" value="SH3 AND CYSTEINE-RICH DOMAIN-CONTAINING PROTEIN 2"/>
    <property type="match status" value="1"/>
</dbReference>
<dbReference type="GO" id="GO:0005737">
    <property type="term" value="C:cytoplasm"/>
    <property type="evidence" value="ECO:0007669"/>
    <property type="project" value="UniProtKB-SubCell"/>
</dbReference>
<dbReference type="FunFam" id="3.80.10.10:FF:000042">
    <property type="entry name" value="F-box/LRR-repeat protein 20 isoform 2"/>
    <property type="match status" value="1"/>
</dbReference>
<dbReference type="SMART" id="SM00109">
    <property type="entry name" value="C1"/>
    <property type="match status" value="2"/>
</dbReference>
<evidence type="ECO:0000256" key="8">
    <source>
        <dbReference type="ARBA" id="ARBA00022737"/>
    </source>
</evidence>
<feature type="compositionally biased region" description="Low complexity" evidence="14">
    <location>
        <begin position="84"/>
        <end position="121"/>
    </location>
</feature>
<keyword evidence="10" id="KW-0833">Ubl conjugation pathway</keyword>
<dbReference type="InterPro" id="IPR001452">
    <property type="entry name" value="SH3_domain"/>
</dbReference>
<dbReference type="FunFam" id="3.80.10.10:FF:000060">
    <property type="entry name" value="F-box/LRR-repeat protein 20 isoform 2"/>
    <property type="match status" value="1"/>
</dbReference>
<evidence type="ECO:0000256" key="12">
    <source>
        <dbReference type="ARBA" id="ARBA00023136"/>
    </source>
</evidence>
<dbReference type="Gene3D" id="1.10.10.10">
    <property type="entry name" value="Winged helix-like DNA-binding domain superfamily/Winged helix DNA-binding domain"/>
    <property type="match status" value="1"/>
</dbReference>
<dbReference type="GO" id="GO:1903078">
    <property type="term" value="P:positive regulation of protein localization to plasma membrane"/>
    <property type="evidence" value="ECO:0007669"/>
    <property type="project" value="TreeGrafter"/>
</dbReference>
<dbReference type="GO" id="GO:0042383">
    <property type="term" value="C:sarcolemma"/>
    <property type="evidence" value="ECO:0007669"/>
    <property type="project" value="UniProtKB-SubCell"/>
</dbReference>
<feature type="region of interest" description="Disordered" evidence="14">
    <location>
        <begin position="259"/>
        <end position="327"/>
    </location>
</feature>
<keyword evidence="8" id="KW-0677">Repeat</keyword>
<feature type="domain" description="Phorbol-ester/DAG-type" evidence="16">
    <location>
        <begin position="1155"/>
        <end position="1206"/>
    </location>
</feature>
<keyword evidence="18" id="KW-1185">Reference proteome</keyword>
<dbReference type="InterPro" id="IPR057207">
    <property type="entry name" value="FBXL15_LRR"/>
</dbReference>
<dbReference type="SMART" id="SM00326">
    <property type="entry name" value="SH3"/>
    <property type="match status" value="2"/>
</dbReference>
<keyword evidence="4" id="KW-1003">Cell membrane</keyword>
<keyword evidence="12" id="KW-0472">Membrane</keyword>
<evidence type="ECO:0000313" key="17">
    <source>
        <dbReference type="EMBL" id="KAK6311573.1"/>
    </source>
</evidence>
<dbReference type="Pfam" id="PF16664">
    <property type="entry name" value="STAC2_u1"/>
    <property type="match status" value="2"/>
</dbReference>
<dbReference type="Gene3D" id="2.30.30.40">
    <property type="entry name" value="SH3 Domains"/>
    <property type="match status" value="2"/>
</dbReference>
<dbReference type="SUPFAM" id="SSF57889">
    <property type="entry name" value="Cysteine-rich domain"/>
    <property type="match status" value="2"/>
</dbReference>
<dbReference type="Pfam" id="PF25372">
    <property type="entry name" value="DUF7885"/>
    <property type="match status" value="1"/>
</dbReference>
<accession>A0AAN8LIQ7</accession>
<feature type="domain" description="SH3" evidence="15">
    <location>
        <begin position="1340"/>
        <end position="1399"/>
    </location>
</feature>
<dbReference type="InterPro" id="IPR039688">
    <property type="entry name" value="STAC1/2/3"/>
</dbReference>
<dbReference type="SUPFAM" id="SSF50044">
    <property type="entry name" value="SH3-domain"/>
    <property type="match status" value="2"/>
</dbReference>
<evidence type="ECO:0000256" key="4">
    <source>
        <dbReference type="ARBA" id="ARBA00022475"/>
    </source>
</evidence>
<evidence type="ECO:0000256" key="11">
    <source>
        <dbReference type="ARBA" id="ARBA00022833"/>
    </source>
</evidence>
<feature type="compositionally biased region" description="Pro residues" evidence="14">
    <location>
        <begin position="1097"/>
        <end position="1107"/>
    </location>
</feature>
<name>A0AAN8LIQ7_9TELE</name>
<dbReference type="InterPro" id="IPR036388">
    <property type="entry name" value="WH-like_DNA-bd_sf"/>
</dbReference>
<dbReference type="InterPro" id="IPR036028">
    <property type="entry name" value="SH3-like_dom_sf"/>
</dbReference>
<evidence type="ECO:0000256" key="5">
    <source>
        <dbReference type="ARBA" id="ARBA00022490"/>
    </source>
</evidence>
<dbReference type="PROSITE" id="PS50081">
    <property type="entry name" value="ZF_DAG_PE_2"/>
    <property type="match status" value="2"/>
</dbReference>
<dbReference type="Proteomes" id="UP001356427">
    <property type="component" value="Unassembled WGS sequence"/>
</dbReference>
<proteinExistence type="predicted"/>
<dbReference type="GO" id="GO:0008270">
    <property type="term" value="F:zinc ion binding"/>
    <property type="evidence" value="ECO:0007669"/>
    <property type="project" value="UniProtKB-KW"/>
</dbReference>
<dbReference type="InterPro" id="IPR032675">
    <property type="entry name" value="LRR_dom_sf"/>
</dbReference>
<protein>
    <recommendedName>
        <fullName evidence="19">SH3 and cysteine-rich domain-containing protein 2</fullName>
    </recommendedName>
</protein>
<dbReference type="InterPro" id="IPR046349">
    <property type="entry name" value="C1-like_sf"/>
</dbReference>
<dbReference type="Pfam" id="PF00130">
    <property type="entry name" value="C1_1"/>
    <property type="match status" value="2"/>
</dbReference>